<dbReference type="EMBL" id="CM047580">
    <property type="protein sequence ID" value="KAI9921123.1"/>
    <property type="molecule type" value="Genomic_DNA"/>
</dbReference>
<keyword evidence="2" id="KW-1185">Reference proteome</keyword>
<proteinExistence type="predicted"/>
<protein>
    <submittedName>
        <fullName evidence="1">Uncharacterized protein</fullName>
    </submittedName>
</protein>
<evidence type="ECO:0000313" key="1">
    <source>
        <dbReference type="EMBL" id="KAI9921123.1"/>
    </source>
</evidence>
<sequence length="307" mass="35277">MRIRYDFIDFDDTSKAVESRHETLLGDKAKVFTFVNPRREEFELAGFKKVLGIENDAFSKTSTFFDDYSWRSTHCFKCNRNIGWVFYHAEIQKCVITQYAKSITTKKAKKELLASTTRKQKNAEIVKKVLEGQCIFTLAGWWTYEICYAQEVRQFHQEPDGSRPSDWSMGVYVSTSQKSDAVFTDSDVVQYFDGGQICDENGESRSTKVIYTCCKSRPKEVMVEKVDEPVLCTYVIRVCVPSLCDAAQETKENSYVENEQVVESCKAKFEADHPDAKLASFTALDWSSVISEDSSELDWARRMQFAN</sequence>
<comment type="caution">
    <text evidence="1">The sequence shown here is derived from an EMBL/GenBank/DDBJ whole genome shotgun (WGS) entry which is preliminary data.</text>
</comment>
<organism evidence="1 2">
    <name type="scientific">Peronosclerospora sorghi</name>
    <dbReference type="NCBI Taxonomy" id="230839"/>
    <lineage>
        <taxon>Eukaryota</taxon>
        <taxon>Sar</taxon>
        <taxon>Stramenopiles</taxon>
        <taxon>Oomycota</taxon>
        <taxon>Peronosporomycetes</taxon>
        <taxon>Peronosporales</taxon>
        <taxon>Peronosporaceae</taxon>
        <taxon>Peronosclerospora</taxon>
    </lineage>
</organism>
<name>A0ACC0WTB5_9STRA</name>
<dbReference type="Proteomes" id="UP001163321">
    <property type="component" value="Chromosome 1"/>
</dbReference>
<evidence type="ECO:0000313" key="2">
    <source>
        <dbReference type="Proteomes" id="UP001163321"/>
    </source>
</evidence>
<reference evidence="1 2" key="1">
    <citation type="journal article" date="2022" name="bioRxiv">
        <title>The genome of the oomycete Peronosclerospora sorghi, a cosmopolitan pathogen of maize and sorghum, is inflated with dispersed pseudogenes.</title>
        <authorList>
            <person name="Fletcher K."/>
            <person name="Martin F."/>
            <person name="Isakeit T."/>
            <person name="Cavanaugh K."/>
            <person name="Magill C."/>
            <person name="Michelmore R."/>
        </authorList>
    </citation>
    <scope>NUCLEOTIDE SEQUENCE [LARGE SCALE GENOMIC DNA]</scope>
    <source>
        <strain evidence="1">P6</strain>
    </source>
</reference>
<accession>A0ACC0WTB5</accession>
<gene>
    <name evidence="1" type="ORF">PsorP6_002120</name>
</gene>